<evidence type="ECO:0000313" key="1">
    <source>
        <dbReference type="EMBL" id="CAG5049146.1"/>
    </source>
</evidence>
<dbReference type="EMBL" id="CAJQZP010001468">
    <property type="protein sequence ID" value="CAG5049146.1"/>
    <property type="molecule type" value="Genomic_DNA"/>
</dbReference>
<gene>
    <name evidence="1" type="ORF">PAPOLLO_LOCUS24410</name>
</gene>
<organism evidence="1 2">
    <name type="scientific">Parnassius apollo</name>
    <name type="common">Apollo butterfly</name>
    <name type="synonym">Papilio apollo</name>
    <dbReference type="NCBI Taxonomy" id="110799"/>
    <lineage>
        <taxon>Eukaryota</taxon>
        <taxon>Metazoa</taxon>
        <taxon>Ecdysozoa</taxon>
        <taxon>Arthropoda</taxon>
        <taxon>Hexapoda</taxon>
        <taxon>Insecta</taxon>
        <taxon>Pterygota</taxon>
        <taxon>Neoptera</taxon>
        <taxon>Endopterygota</taxon>
        <taxon>Lepidoptera</taxon>
        <taxon>Glossata</taxon>
        <taxon>Ditrysia</taxon>
        <taxon>Papilionoidea</taxon>
        <taxon>Papilionidae</taxon>
        <taxon>Parnassiinae</taxon>
        <taxon>Parnassini</taxon>
        <taxon>Parnassius</taxon>
        <taxon>Parnassius</taxon>
    </lineage>
</organism>
<keyword evidence="2" id="KW-1185">Reference proteome</keyword>
<dbReference type="AlphaFoldDB" id="A0A8S3Y4I8"/>
<accession>A0A8S3Y4I8</accession>
<proteinExistence type="predicted"/>
<name>A0A8S3Y4I8_PARAO</name>
<sequence>MCGELQVPGGSLPDLTSVRYPPHSPHYVHRTSSDYHQPRYVRTTLINYCAASCRCRAARCPTSRPCTTRRTRRTTCTGPRPTIANPDMYALRSLTIVRRAAGAGRLAARPHVRALPAALAALRAPDLARLSPTQICTHYAHELLCGEL</sequence>
<dbReference type="Proteomes" id="UP000691718">
    <property type="component" value="Unassembled WGS sequence"/>
</dbReference>
<dbReference type="OrthoDB" id="8947034at2759"/>
<comment type="caution">
    <text evidence="1">The sequence shown here is derived from an EMBL/GenBank/DDBJ whole genome shotgun (WGS) entry which is preliminary data.</text>
</comment>
<protein>
    <submittedName>
        <fullName evidence="1">(apollo) hypothetical protein</fullName>
    </submittedName>
</protein>
<reference evidence="1" key="1">
    <citation type="submission" date="2021-04" db="EMBL/GenBank/DDBJ databases">
        <authorList>
            <person name="Tunstrom K."/>
        </authorList>
    </citation>
    <scope>NUCLEOTIDE SEQUENCE</scope>
</reference>
<evidence type="ECO:0000313" key="2">
    <source>
        <dbReference type="Proteomes" id="UP000691718"/>
    </source>
</evidence>